<organism evidence="2 3">
    <name type="scientific">Clavelina lepadiformis</name>
    <name type="common">Light-bulb sea squirt</name>
    <name type="synonym">Ascidia lepadiformis</name>
    <dbReference type="NCBI Taxonomy" id="159417"/>
    <lineage>
        <taxon>Eukaryota</taxon>
        <taxon>Metazoa</taxon>
        <taxon>Chordata</taxon>
        <taxon>Tunicata</taxon>
        <taxon>Ascidiacea</taxon>
        <taxon>Aplousobranchia</taxon>
        <taxon>Clavelinidae</taxon>
        <taxon>Clavelina</taxon>
    </lineage>
</organism>
<accession>A0ABP0H1K5</accession>
<evidence type="ECO:0000313" key="2">
    <source>
        <dbReference type="EMBL" id="CAK8697111.1"/>
    </source>
</evidence>
<evidence type="ECO:0000256" key="1">
    <source>
        <dbReference type="SAM" id="Coils"/>
    </source>
</evidence>
<dbReference type="EMBL" id="CAWYQH010000163">
    <property type="protein sequence ID" value="CAK8697111.1"/>
    <property type="molecule type" value="Genomic_DNA"/>
</dbReference>
<feature type="coiled-coil region" evidence="1">
    <location>
        <begin position="226"/>
        <end position="253"/>
    </location>
</feature>
<proteinExistence type="predicted"/>
<sequence>MSTSENRSFDDSRQGLCRGWAKKLKNGLSLPHIIVDQAEAAATGDFIKLLHHVHEWLTQRKENKGEFNLPPNGWEDRIKHHFGNIPQRAKIAAQETYPGDLHGQWRNLVLTTLKKAIASDKPILPSGMAMSESCLQYTEGGEIKNKMPAAREKNVWKYDKLPVDVMDTKEFQLCKNKLQKYFVLQLHGGKLCGKTVLLHKLLDQKATTKSLVIFQINCKKTESVVLEELQCLLTQLQDANLITQEELQNLFNDDRKKIYVKKLIQLMHEKGISAIFGFDNASDNDKPLIREMTEAILELEQKSAQIQCIVVAGDRQYLYNENEIYGRGKFVLHRVTGFTEQEAYNYLKDIETTPVLCYRYIADDALTANSSLFTEEGANYVINHFNCRPGYLLLAMTYCKTRKITFQQFANSMKQEKSKIYLRSFSGISSAADEIDEAGNQVIHKLSETHQLCQSIMKVLYFVHHENIPFLYIGKICQQIRKDAKDLKPKENYERNKLEASEVVYRLQELFQFEDRQPLNYPNGAITIEDHLFDAIWKENEKKEMSSYFVIALEAIASMISKDNTERSSDIKLAYLRPHFNKLTEKFPEYLDVTGNTDKMDENNFKMIMLTCRIRELLGQALIQGRIHTDISAALEVLLSAASSILNIVVAFSKNRFLWFNRNSSVNLEKQISAEKHAKELAKPCMDAGSNVKAEYLENYMKVSFVFNKMNLEHFILNSMKTLKISRKEASADLKSVKEMIAHKLPCDDAILKSLRKTANLLEQKELRQIFFVERLASILHTYGRQVLYVQDKMSLEQQELCEYYTQVTHHLCKAVREKTQSNIGIIYEYIAIANAVVPRLLQNRPGENVESRNTRLKEAHRQSKDLLEVRGPFYEHCTFRRVEGTGYTNLNAYKYIVKANTKLLKHLTPNDLPPTAYEECKKLQKLAEENSSLDMASHCMIQAAKFFSACGYFTDAFVTYKMAFHSDSNNMADLRDWRPNSFAWAVNNYAMAVNECIKCKDSRPAEIARAITRCKQALDLEGVSYEWRGRMQKWLNLFLEK</sequence>
<dbReference type="Proteomes" id="UP001642483">
    <property type="component" value="Unassembled WGS sequence"/>
</dbReference>
<keyword evidence="1" id="KW-0175">Coiled coil</keyword>
<keyword evidence="3" id="KW-1185">Reference proteome</keyword>
<reference evidence="2 3" key="1">
    <citation type="submission" date="2024-02" db="EMBL/GenBank/DDBJ databases">
        <authorList>
            <person name="Daric V."/>
            <person name="Darras S."/>
        </authorList>
    </citation>
    <scope>NUCLEOTIDE SEQUENCE [LARGE SCALE GENOMIC DNA]</scope>
</reference>
<comment type="caution">
    <text evidence="2">The sequence shown here is derived from an EMBL/GenBank/DDBJ whole genome shotgun (WGS) entry which is preliminary data.</text>
</comment>
<protein>
    <submittedName>
        <fullName evidence="2">Uncharacterized protein</fullName>
    </submittedName>
</protein>
<name>A0ABP0H1K5_CLALP</name>
<evidence type="ECO:0000313" key="3">
    <source>
        <dbReference type="Proteomes" id="UP001642483"/>
    </source>
</evidence>
<gene>
    <name evidence="2" type="ORF">CVLEPA_LOCUS30391</name>
</gene>